<comment type="caution">
    <text evidence="2">The sequence shown here is derived from an EMBL/GenBank/DDBJ whole genome shotgun (WGS) entry which is preliminary data.</text>
</comment>
<reference evidence="2" key="1">
    <citation type="submission" date="2021-02" db="EMBL/GenBank/DDBJ databases">
        <title>Infant gut strain persistence is associated with maternal origin, phylogeny, and functional potential including surface adhesion and iron acquisition.</title>
        <authorList>
            <person name="Lou Y.C."/>
        </authorList>
    </citation>
    <scope>NUCLEOTIDE SEQUENCE</scope>
    <source>
        <strain evidence="2">L3_106_000M1_dasL3_106_000M1_concoct_15</strain>
    </source>
</reference>
<gene>
    <name evidence="2" type="ORF">KHX13_05370</name>
</gene>
<keyword evidence="1" id="KW-1133">Transmembrane helix</keyword>
<dbReference type="Pfam" id="PF10031">
    <property type="entry name" value="DUF2273"/>
    <property type="match status" value="1"/>
</dbReference>
<protein>
    <submittedName>
        <fullName evidence="2">DUF2273 domain-containing protein</fullName>
    </submittedName>
</protein>
<dbReference type="Proteomes" id="UP000754226">
    <property type="component" value="Unassembled WGS sequence"/>
</dbReference>
<evidence type="ECO:0000313" key="3">
    <source>
        <dbReference type="Proteomes" id="UP000754226"/>
    </source>
</evidence>
<dbReference type="EMBL" id="JAGZCZ010000005">
    <property type="protein sequence ID" value="MBS5519746.1"/>
    <property type="molecule type" value="Genomic_DNA"/>
</dbReference>
<name>A0A943EDL9_9FIRM</name>
<sequence length="74" mass="8647">MWQEMFRNIMETSRWRVIGAGVGLFIGILFLLLGFFRAVFLLICIGLGFYIGNRMDEGEDFVDLLDNLLPPYRR</sequence>
<evidence type="ECO:0000256" key="1">
    <source>
        <dbReference type="SAM" id="Phobius"/>
    </source>
</evidence>
<proteinExistence type="predicted"/>
<dbReference type="AlphaFoldDB" id="A0A943EDL9"/>
<organism evidence="2 3">
    <name type="scientific">Acidaminococcus intestini</name>
    <dbReference type="NCBI Taxonomy" id="187327"/>
    <lineage>
        <taxon>Bacteria</taxon>
        <taxon>Bacillati</taxon>
        <taxon>Bacillota</taxon>
        <taxon>Negativicutes</taxon>
        <taxon>Acidaminococcales</taxon>
        <taxon>Acidaminococcaceae</taxon>
        <taxon>Acidaminococcus</taxon>
    </lineage>
</organism>
<dbReference type="InterPro" id="IPR018730">
    <property type="entry name" value="DUF2273"/>
</dbReference>
<feature type="transmembrane region" description="Helical" evidence="1">
    <location>
        <begin position="21"/>
        <end position="51"/>
    </location>
</feature>
<accession>A0A943EDL9</accession>
<keyword evidence="1" id="KW-0472">Membrane</keyword>
<keyword evidence="1" id="KW-0812">Transmembrane</keyword>
<evidence type="ECO:0000313" key="2">
    <source>
        <dbReference type="EMBL" id="MBS5519746.1"/>
    </source>
</evidence>